<dbReference type="SMART" id="SM01294">
    <property type="entry name" value="PKS_PP_betabranch"/>
    <property type="match status" value="1"/>
</dbReference>
<proteinExistence type="predicted"/>
<keyword evidence="2" id="KW-0597">Phosphoprotein</keyword>
<dbReference type="EMBL" id="CP098740">
    <property type="protein sequence ID" value="UZK58708.1"/>
    <property type="molecule type" value="Genomic_DNA"/>
</dbReference>
<dbReference type="InterPro" id="IPR020806">
    <property type="entry name" value="PKS_PP-bd"/>
</dbReference>
<name>A0ABY6Q2W8_9ACTN</name>
<dbReference type="Gene3D" id="1.10.1200.10">
    <property type="entry name" value="ACP-like"/>
    <property type="match status" value="1"/>
</dbReference>
<evidence type="ECO:0000313" key="4">
    <source>
        <dbReference type="EMBL" id="UZK58708.1"/>
    </source>
</evidence>
<gene>
    <name evidence="4" type="ORF">NEH16_31640</name>
</gene>
<evidence type="ECO:0000256" key="2">
    <source>
        <dbReference type="ARBA" id="ARBA00022553"/>
    </source>
</evidence>
<dbReference type="SUPFAM" id="SSF47336">
    <property type="entry name" value="ACP-like"/>
    <property type="match status" value="1"/>
</dbReference>
<reference evidence="4" key="1">
    <citation type="journal article" date="2022" name="Front. Microbiol.">
        <title>Mirubactin C rescues the lethal effect of cell wall biosynthesis mutations in Bacillus subtilis.</title>
        <authorList>
            <person name="Kepplinger B."/>
            <person name="Wen X."/>
            <person name="Tyler A.R."/>
            <person name="Kim B.Y."/>
            <person name="Brown J."/>
            <person name="Banks P."/>
            <person name="Dashti Y."/>
            <person name="Mackenzie E.S."/>
            <person name="Wills C."/>
            <person name="Kawai Y."/>
            <person name="Waldron K.J."/>
            <person name="Allenby N.E.E."/>
            <person name="Wu L.J."/>
            <person name="Hall M.J."/>
            <person name="Errington J."/>
        </authorList>
    </citation>
    <scope>NUCLEOTIDE SEQUENCE</scope>
    <source>
        <strain evidence="4">MDA8-470</strain>
    </source>
</reference>
<keyword evidence="5" id="KW-1185">Reference proteome</keyword>
<protein>
    <submittedName>
        <fullName evidence="4">Acyl carrier protein</fullName>
    </submittedName>
</protein>
<dbReference type="InterPro" id="IPR036736">
    <property type="entry name" value="ACP-like_sf"/>
</dbReference>
<dbReference type="InterPro" id="IPR009081">
    <property type="entry name" value="PP-bd_ACP"/>
</dbReference>
<keyword evidence="1" id="KW-0596">Phosphopantetheine</keyword>
<dbReference type="PROSITE" id="PS50075">
    <property type="entry name" value="CARRIER"/>
    <property type="match status" value="1"/>
</dbReference>
<sequence>MGLDSPSEVNVETPLLELGFTSLMAVDLRNKVMESTGVDLPATVVYDHPTFEALASYVDSLMNTDRG</sequence>
<dbReference type="Proteomes" id="UP001164963">
    <property type="component" value="Chromosome"/>
</dbReference>
<feature type="domain" description="Carrier" evidence="3">
    <location>
        <begin position="1"/>
        <end position="62"/>
    </location>
</feature>
<dbReference type="SMART" id="SM00823">
    <property type="entry name" value="PKS_PP"/>
    <property type="match status" value="1"/>
</dbReference>
<evidence type="ECO:0000313" key="5">
    <source>
        <dbReference type="Proteomes" id="UP001164963"/>
    </source>
</evidence>
<evidence type="ECO:0000256" key="1">
    <source>
        <dbReference type="ARBA" id="ARBA00022450"/>
    </source>
</evidence>
<organism evidence="4 5">
    <name type="scientific">Streptomyces drozdowiczii</name>
    <dbReference type="NCBI Taxonomy" id="202862"/>
    <lineage>
        <taxon>Bacteria</taxon>
        <taxon>Bacillati</taxon>
        <taxon>Actinomycetota</taxon>
        <taxon>Actinomycetes</taxon>
        <taxon>Kitasatosporales</taxon>
        <taxon>Streptomycetaceae</taxon>
        <taxon>Streptomyces</taxon>
    </lineage>
</organism>
<accession>A0ABY6Q2W8</accession>
<evidence type="ECO:0000259" key="3">
    <source>
        <dbReference type="PROSITE" id="PS50075"/>
    </source>
</evidence>
<dbReference type="Pfam" id="PF00550">
    <property type="entry name" value="PP-binding"/>
    <property type="match status" value="1"/>
</dbReference>